<name>A0A915HP00_ROMCU</name>
<dbReference type="Proteomes" id="UP000887565">
    <property type="component" value="Unplaced"/>
</dbReference>
<reference evidence="2" key="1">
    <citation type="submission" date="2022-11" db="UniProtKB">
        <authorList>
            <consortium name="WormBaseParasite"/>
        </authorList>
    </citation>
    <scope>IDENTIFICATION</scope>
</reference>
<organism evidence="1 2">
    <name type="scientific">Romanomermis culicivorax</name>
    <name type="common">Nematode worm</name>
    <dbReference type="NCBI Taxonomy" id="13658"/>
    <lineage>
        <taxon>Eukaryota</taxon>
        <taxon>Metazoa</taxon>
        <taxon>Ecdysozoa</taxon>
        <taxon>Nematoda</taxon>
        <taxon>Enoplea</taxon>
        <taxon>Dorylaimia</taxon>
        <taxon>Mermithida</taxon>
        <taxon>Mermithoidea</taxon>
        <taxon>Mermithidae</taxon>
        <taxon>Romanomermis</taxon>
    </lineage>
</organism>
<proteinExistence type="predicted"/>
<dbReference type="WBParaSite" id="nRc.2.0.1.t03082-RA">
    <property type="protein sequence ID" value="nRc.2.0.1.t03082-RA"/>
    <property type="gene ID" value="nRc.2.0.1.g03082"/>
</dbReference>
<accession>A0A915HP00</accession>
<evidence type="ECO:0000313" key="1">
    <source>
        <dbReference type="Proteomes" id="UP000887565"/>
    </source>
</evidence>
<keyword evidence="1" id="KW-1185">Reference proteome</keyword>
<dbReference type="AlphaFoldDB" id="A0A915HP00"/>
<sequence>MLIIGNRRNLISKFYFLLMEWFSFYWSVRSLRCKVCAPSESAYHVDFIDNRRISYETRRPYCQRYDIFRCDRDQDACVTVVQPYKFSYLIAKGCTQSKRYPVMGCLRKKDTMQGVQFELGKRVAVNVLAQDTCVCDSDLCNYGTMAQFSQILAILLYFVVT</sequence>
<protein>
    <submittedName>
        <fullName evidence="2">Protein quiver</fullName>
    </submittedName>
</protein>
<evidence type="ECO:0000313" key="2">
    <source>
        <dbReference type="WBParaSite" id="nRc.2.0.1.t03082-RA"/>
    </source>
</evidence>